<name>A0A1Y6FBB2_9SPHN</name>
<gene>
    <name evidence="1" type="ORF">SAMN06297468_1901</name>
</gene>
<accession>A0A1Y6FBB2</accession>
<proteinExistence type="predicted"/>
<dbReference type="AlphaFoldDB" id="A0A1Y6FBB2"/>
<reference evidence="2" key="1">
    <citation type="submission" date="2017-04" db="EMBL/GenBank/DDBJ databases">
        <authorList>
            <person name="Varghese N."/>
            <person name="Submissions S."/>
        </authorList>
    </citation>
    <scope>NUCLEOTIDE SEQUENCE [LARGE SCALE GENOMIC DNA]</scope>
</reference>
<evidence type="ECO:0000313" key="2">
    <source>
        <dbReference type="Proteomes" id="UP000194420"/>
    </source>
</evidence>
<keyword evidence="2" id="KW-1185">Reference proteome</keyword>
<dbReference type="Proteomes" id="UP000194420">
    <property type="component" value="Unassembled WGS sequence"/>
</dbReference>
<dbReference type="EMBL" id="FXWG01000002">
    <property type="protein sequence ID" value="SMQ69713.1"/>
    <property type="molecule type" value="Genomic_DNA"/>
</dbReference>
<evidence type="ECO:0000313" key="1">
    <source>
        <dbReference type="EMBL" id="SMQ69713.1"/>
    </source>
</evidence>
<protein>
    <submittedName>
        <fullName evidence="1">Uncharacterized protein</fullName>
    </submittedName>
</protein>
<organism evidence="1 2">
    <name type="scientific">Altererythrobacter xiamenensis</name>
    <dbReference type="NCBI Taxonomy" id="1316679"/>
    <lineage>
        <taxon>Bacteria</taxon>
        <taxon>Pseudomonadati</taxon>
        <taxon>Pseudomonadota</taxon>
        <taxon>Alphaproteobacteria</taxon>
        <taxon>Sphingomonadales</taxon>
        <taxon>Erythrobacteraceae</taxon>
        <taxon>Altererythrobacter</taxon>
    </lineage>
</organism>
<sequence>MNHLTFCYRCAAADAALTAVIALLAMLASQRQLLACIDAFASLRRSGLTAGMEANERWKTV</sequence>